<dbReference type="InterPro" id="IPR036259">
    <property type="entry name" value="MFS_trans_sf"/>
</dbReference>
<dbReference type="OrthoDB" id="145388at2"/>
<accession>A0A1B9N9T6</accession>
<dbReference type="Proteomes" id="UP000093355">
    <property type="component" value="Unassembled WGS sequence"/>
</dbReference>
<proteinExistence type="predicted"/>
<protein>
    <submittedName>
        <fullName evidence="7">Uncharacterized protein</fullName>
    </submittedName>
</protein>
<gene>
    <name evidence="7" type="ORF">A7J15_08785</name>
</gene>
<organism evidence="7 8">
    <name type="scientific">Microbacterium sediminis</name>
    <dbReference type="NCBI Taxonomy" id="904291"/>
    <lineage>
        <taxon>Bacteria</taxon>
        <taxon>Bacillati</taxon>
        <taxon>Actinomycetota</taxon>
        <taxon>Actinomycetes</taxon>
        <taxon>Micrococcales</taxon>
        <taxon>Microbacteriaceae</taxon>
        <taxon>Microbacterium</taxon>
    </lineage>
</organism>
<sequence length="428" mass="45696">MTKDRPARGPLGPAFRTLLTANVSASLADGIARTAFPLLAARLTDDPLLVSGIAIASNLPWLFFAIPLGVVLDRVDRRRAMSFAGALRAAVAVTLSVLAATGTLTIWLLLGVTLVYATLEILYDGAVRAIPPAILPRRDLSRANSRIEGTEIVIQQFLSGPITSWLLALSVLVPLVTGAGAYVLAALLAFLLPAAAAGAHRAAATEPGVRGSWRRDLTSGYRFIRRHRVLWPLWLLSVVIGVCHATVMSTFVLYVLDELRVPEPWYGSFLLVGAAGAFLGSVVAAPLQRRFRTGPLLAAINLLGLLCWFAMGLFPNIVFAAVAMAIAWGSTTVWNVHIMSLRQSLIPGHLLGRVHGTWRTLLWGAMPLGSLIGGLLARGGLTMPLLIGGGAGIVVSLLGYRFFTRLPDPEHIRTDTIDQVGDPDDPPA</sequence>
<dbReference type="CDD" id="cd06173">
    <property type="entry name" value="MFS_MefA_like"/>
    <property type="match status" value="1"/>
</dbReference>
<evidence type="ECO:0000256" key="4">
    <source>
        <dbReference type="ARBA" id="ARBA00022692"/>
    </source>
</evidence>
<evidence type="ECO:0000256" key="5">
    <source>
        <dbReference type="ARBA" id="ARBA00022989"/>
    </source>
</evidence>
<dbReference type="AlphaFoldDB" id="A0A1B9N9T6"/>
<comment type="caution">
    <text evidence="7">The sequence shown here is derived from an EMBL/GenBank/DDBJ whole genome shotgun (WGS) entry which is preliminary data.</text>
</comment>
<name>A0A1B9N9T6_9MICO</name>
<reference evidence="7 8" key="1">
    <citation type="submission" date="2016-05" db="EMBL/GenBank/DDBJ databases">
        <authorList>
            <person name="Lavstsen T."/>
            <person name="Jespersen J.S."/>
        </authorList>
    </citation>
    <scope>NUCLEOTIDE SEQUENCE [LARGE SCALE GENOMIC DNA]</scope>
    <source>
        <strain evidence="7 8">YLB-01</strain>
    </source>
</reference>
<comment type="subcellular location">
    <subcellularLocation>
        <location evidence="1">Cell membrane</location>
        <topology evidence="1">Multi-pass membrane protein</topology>
    </subcellularLocation>
</comment>
<keyword evidence="3" id="KW-1003">Cell membrane</keyword>
<dbReference type="PANTHER" id="PTHR23513">
    <property type="entry name" value="INTEGRAL MEMBRANE EFFLUX PROTEIN-RELATED"/>
    <property type="match status" value="1"/>
</dbReference>
<keyword evidence="4" id="KW-0812">Transmembrane</keyword>
<keyword evidence="8" id="KW-1185">Reference proteome</keyword>
<dbReference type="SUPFAM" id="SSF103473">
    <property type="entry name" value="MFS general substrate transporter"/>
    <property type="match status" value="1"/>
</dbReference>
<evidence type="ECO:0000256" key="3">
    <source>
        <dbReference type="ARBA" id="ARBA00022475"/>
    </source>
</evidence>
<dbReference type="PANTHER" id="PTHR23513:SF6">
    <property type="entry name" value="MAJOR FACILITATOR SUPERFAMILY ASSOCIATED DOMAIN-CONTAINING PROTEIN"/>
    <property type="match status" value="1"/>
</dbReference>
<keyword evidence="5" id="KW-1133">Transmembrane helix</keyword>
<evidence type="ECO:0000313" key="8">
    <source>
        <dbReference type="Proteomes" id="UP000093355"/>
    </source>
</evidence>
<keyword evidence="6" id="KW-0472">Membrane</keyword>
<dbReference type="RefSeq" id="WP_067027033.1">
    <property type="nucleotide sequence ID" value="NZ_CP038256.1"/>
</dbReference>
<evidence type="ECO:0000313" key="7">
    <source>
        <dbReference type="EMBL" id="OCG73369.1"/>
    </source>
</evidence>
<dbReference type="Pfam" id="PF05977">
    <property type="entry name" value="MFS_3"/>
    <property type="match status" value="1"/>
</dbReference>
<evidence type="ECO:0000256" key="6">
    <source>
        <dbReference type="ARBA" id="ARBA00023136"/>
    </source>
</evidence>
<dbReference type="GO" id="GO:0005886">
    <property type="term" value="C:plasma membrane"/>
    <property type="evidence" value="ECO:0007669"/>
    <property type="project" value="UniProtKB-SubCell"/>
</dbReference>
<evidence type="ECO:0000256" key="1">
    <source>
        <dbReference type="ARBA" id="ARBA00004651"/>
    </source>
</evidence>
<dbReference type="Gene3D" id="1.20.1250.20">
    <property type="entry name" value="MFS general substrate transporter like domains"/>
    <property type="match status" value="1"/>
</dbReference>
<evidence type="ECO:0000256" key="2">
    <source>
        <dbReference type="ARBA" id="ARBA00022448"/>
    </source>
</evidence>
<dbReference type="STRING" id="904291.A7J15_08785"/>
<keyword evidence="2" id="KW-0813">Transport</keyword>
<dbReference type="InterPro" id="IPR010290">
    <property type="entry name" value="TM_effector"/>
</dbReference>
<dbReference type="EMBL" id="LXMD01000025">
    <property type="protein sequence ID" value="OCG73369.1"/>
    <property type="molecule type" value="Genomic_DNA"/>
</dbReference>